<proteinExistence type="predicted"/>
<keyword evidence="2" id="KW-1185">Reference proteome</keyword>
<evidence type="ECO:0000313" key="2">
    <source>
        <dbReference type="Proteomes" id="UP000324222"/>
    </source>
</evidence>
<dbReference type="Proteomes" id="UP000324222">
    <property type="component" value="Unassembled WGS sequence"/>
</dbReference>
<name>A0A5B7HGT2_PORTR</name>
<organism evidence="1 2">
    <name type="scientific">Portunus trituberculatus</name>
    <name type="common">Swimming crab</name>
    <name type="synonym">Neptunus trituberculatus</name>
    <dbReference type="NCBI Taxonomy" id="210409"/>
    <lineage>
        <taxon>Eukaryota</taxon>
        <taxon>Metazoa</taxon>
        <taxon>Ecdysozoa</taxon>
        <taxon>Arthropoda</taxon>
        <taxon>Crustacea</taxon>
        <taxon>Multicrustacea</taxon>
        <taxon>Malacostraca</taxon>
        <taxon>Eumalacostraca</taxon>
        <taxon>Eucarida</taxon>
        <taxon>Decapoda</taxon>
        <taxon>Pleocyemata</taxon>
        <taxon>Brachyura</taxon>
        <taxon>Eubrachyura</taxon>
        <taxon>Portunoidea</taxon>
        <taxon>Portunidae</taxon>
        <taxon>Portuninae</taxon>
        <taxon>Portunus</taxon>
    </lineage>
</organism>
<evidence type="ECO:0000313" key="1">
    <source>
        <dbReference type="EMBL" id="MPC70442.1"/>
    </source>
</evidence>
<dbReference type="EMBL" id="VSRR010031139">
    <property type="protein sequence ID" value="MPC70442.1"/>
    <property type="molecule type" value="Genomic_DNA"/>
</dbReference>
<reference evidence="1 2" key="1">
    <citation type="submission" date="2019-05" db="EMBL/GenBank/DDBJ databases">
        <title>Another draft genome of Portunus trituberculatus and its Hox gene families provides insights of decapod evolution.</title>
        <authorList>
            <person name="Jeong J.-H."/>
            <person name="Song I."/>
            <person name="Kim S."/>
            <person name="Choi T."/>
            <person name="Kim D."/>
            <person name="Ryu S."/>
            <person name="Kim W."/>
        </authorList>
    </citation>
    <scope>NUCLEOTIDE SEQUENCE [LARGE SCALE GENOMIC DNA]</scope>
    <source>
        <tissue evidence="1">Muscle</tissue>
    </source>
</reference>
<accession>A0A5B7HGT2</accession>
<protein>
    <submittedName>
        <fullName evidence="1">Uncharacterized protein</fullName>
    </submittedName>
</protein>
<sequence length="137" mass="15200">MASCAPLPLHCYLAPTGKKLIRIPPTQASSPLQYHQRRYPNPPSPSTLPWPSTLHPQPFLLPPRSLTLPIPFLSPPHPTHFLVHAILPHPPRAPTLHRVCFPNTPFPSCLPRTCPPRSLATLELRASSHLHKLATSL</sequence>
<dbReference type="AlphaFoldDB" id="A0A5B7HGT2"/>
<gene>
    <name evidence="1" type="ORF">E2C01_064691</name>
</gene>
<comment type="caution">
    <text evidence="1">The sequence shown here is derived from an EMBL/GenBank/DDBJ whole genome shotgun (WGS) entry which is preliminary data.</text>
</comment>